<keyword evidence="1 4" id="KW-0808">Transferase</keyword>
<dbReference type="PANTHER" id="PTHR10545">
    <property type="entry name" value="DIAMINE N-ACETYLTRANSFERASE"/>
    <property type="match status" value="1"/>
</dbReference>
<dbReference type="RefSeq" id="WP_135119385.1">
    <property type="nucleotide sequence ID" value="NZ_SPQZ01000002.1"/>
</dbReference>
<sequence>MPLSVAVRAAVPADLPELIVLIREHAEYERAAPPPSDLADGLSRLLFGSMPRLYAFVGAAGDDIVGYVTASLEASTWQGAEFLHMDCLFLRPAARGAGLGGLLVDALRDLAGELGATEMRWQTPDWNEGAIRFYDRTGATRSGKQRYTLSI</sequence>
<comment type="caution">
    <text evidence="4">The sequence shown here is derived from an EMBL/GenBank/DDBJ whole genome shotgun (WGS) entry which is preliminary data.</text>
</comment>
<dbReference type="PANTHER" id="PTHR10545:SF29">
    <property type="entry name" value="GH14572P-RELATED"/>
    <property type="match status" value="1"/>
</dbReference>
<keyword evidence="5" id="KW-1185">Reference proteome</keyword>
<evidence type="ECO:0000256" key="2">
    <source>
        <dbReference type="ARBA" id="ARBA00023315"/>
    </source>
</evidence>
<evidence type="ECO:0000313" key="4">
    <source>
        <dbReference type="EMBL" id="TFV98858.1"/>
    </source>
</evidence>
<proteinExistence type="predicted"/>
<dbReference type="InterPro" id="IPR016181">
    <property type="entry name" value="Acyl_CoA_acyltransferase"/>
</dbReference>
<dbReference type="Gene3D" id="3.40.630.30">
    <property type="match status" value="1"/>
</dbReference>
<reference evidence="4 5" key="1">
    <citation type="journal article" date="2018" name="J. Microbiol.">
        <title>Leifsonia flava sp. nov., a novel actinobacterium isolated from the rhizosphere of Aquilegia viridiflora.</title>
        <authorList>
            <person name="Cai Y."/>
            <person name="Tao W.Z."/>
            <person name="Ma Y.J."/>
            <person name="Cheng J."/>
            <person name="Zhang M.Y."/>
            <person name="Zhang Y.X."/>
        </authorList>
    </citation>
    <scope>NUCLEOTIDE SEQUENCE [LARGE SCALE GENOMIC DNA]</scope>
    <source>
        <strain evidence="4 5">SYP-B2174</strain>
    </source>
</reference>
<dbReference type="InterPro" id="IPR000182">
    <property type="entry name" value="GNAT_dom"/>
</dbReference>
<dbReference type="CDD" id="cd04301">
    <property type="entry name" value="NAT_SF"/>
    <property type="match status" value="1"/>
</dbReference>
<evidence type="ECO:0000313" key="5">
    <source>
        <dbReference type="Proteomes" id="UP000298127"/>
    </source>
</evidence>
<dbReference type="InterPro" id="IPR051016">
    <property type="entry name" value="Diverse_Substrate_AcTransf"/>
</dbReference>
<feature type="domain" description="N-acetyltransferase" evidence="3">
    <location>
        <begin position="5"/>
        <end position="151"/>
    </location>
</feature>
<gene>
    <name evidence="4" type="ORF">E4M00_04945</name>
</gene>
<dbReference type="PROSITE" id="PS51186">
    <property type="entry name" value="GNAT"/>
    <property type="match status" value="1"/>
</dbReference>
<dbReference type="Proteomes" id="UP000298127">
    <property type="component" value="Unassembled WGS sequence"/>
</dbReference>
<accession>A0A4Y9R406</accession>
<name>A0A4Y9R406_9MICO</name>
<evidence type="ECO:0000259" key="3">
    <source>
        <dbReference type="PROSITE" id="PS51186"/>
    </source>
</evidence>
<keyword evidence="2" id="KW-0012">Acyltransferase</keyword>
<dbReference type="GO" id="GO:0008080">
    <property type="term" value="F:N-acetyltransferase activity"/>
    <property type="evidence" value="ECO:0007669"/>
    <property type="project" value="UniProtKB-ARBA"/>
</dbReference>
<organism evidence="4 5">
    <name type="scientific">Orlajensenia leifsoniae</name>
    <dbReference type="NCBI Taxonomy" id="2561933"/>
    <lineage>
        <taxon>Bacteria</taxon>
        <taxon>Bacillati</taxon>
        <taxon>Actinomycetota</taxon>
        <taxon>Actinomycetes</taxon>
        <taxon>Micrococcales</taxon>
        <taxon>Microbacteriaceae</taxon>
        <taxon>Orlajensenia</taxon>
    </lineage>
</organism>
<dbReference type="SUPFAM" id="SSF55729">
    <property type="entry name" value="Acyl-CoA N-acyltransferases (Nat)"/>
    <property type="match status" value="1"/>
</dbReference>
<dbReference type="Pfam" id="PF00583">
    <property type="entry name" value="Acetyltransf_1"/>
    <property type="match status" value="1"/>
</dbReference>
<protein>
    <submittedName>
        <fullName evidence="4">GNAT family N-acetyltransferase</fullName>
    </submittedName>
</protein>
<dbReference type="EMBL" id="SPQZ01000002">
    <property type="protein sequence ID" value="TFV98858.1"/>
    <property type="molecule type" value="Genomic_DNA"/>
</dbReference>
<dbReference type="AlphaFoldDB" id="A0A4Y9R406"/>
<evidence type="ECO:0000256" key="1">
    <source>
        <dbReference type="ARBA" id="ARBA00022679"/>
    </source>
</evidence>